<dbReference type="Gene3D" id="3.30.70.330">
    <property type="match status" value="3"/>
</dbReference>
<evidence type="ECO:0000256" key="4">
    <source>
        <dbReference type="SAM" id="MobiDB-lite"/>
    </source>
</evidence>
<dbReference type="InterPro" id="IPR035979">
    <property type="entry name" value="RBD_domain_sf"/>
</dbReference>
<feature type="domain" description="RRM" evidence="5">
    <location>
        <begin position="55"/>
        <end position="131"/>
    </location>
</feature>
<dbReference type="GO" id="GO:0003723">
    <property type="term" value="F:RNA binding"/>
    <property type="evidence" value="ECO:0007669"/>
    <property type="project" value="UniProtKB-UniRule"/>
</dbReference>
<dbReference type="InterPro" id="IPR012677">
    <property type="entry name" value="Nucleotide-bd_a/b_plait_sf"/>
</dbReference>
<feature type="compositionally biased region" description="Basic and acidic residues" evidence="4">
    <location>
        <begin position="33"/>
        <end position="48"/>
    </location>
</feature>
<proteinExistence type="predicted"/>
<dbReference type="CDD" id="cd00590">
    <property type="entry name" value="RRM_SF"/>
    <property type="match status" value="2"/>
</dbReference>
<keyword evidence="1" id="KW-0677">Repeat</keyword>
<sequence>MEEGKSEGDVKSLSSTPQKAPVVSLKAGSGSEGKSDEKGKPSTEETKGGLEPPSKNVYFWGVPSDYTEFEMNLLVFACGDVVSIHMGKPNGKPFTYALVQFAKQDEAEQAVKLLNDRPFNNRKLVVRYAKPPKASVPSNPVMFSPLNMAISLDNKGNKQRRAHSGEPLLPAPQFMPGPEPYPIPPTGMPYPGPPPYAPRGYPMDPSQFPGGYPNPPTYAAVQPGGQPMNYKFSPRQMISAMNQTMGPSSLSNTNIYVSGLPEMVNDAYLQNLFSPYGKILSTKIIINRNTGQPLGTALVRMDSPPSASSAIENLNGAQLSSGQLLACRFANEKRVPTNSTTNLYISGLPEDITEASLKNLFSPFGTVVSMKIIMNRETGNPLGTALVRMDTNEQAVSCINKLNGNQLNGGKFLKVRFATEKVRKQKESGSEHHPQR</sequence>
<dbReference type="PRINTS" id="PR00961">
    <property type="entry name" value="HUDSXLRNA"/>
</dbReference>
<name>A0A7S0D4Y7_9EUKA</name>
<gene>
    <name evidence="6" type="ORF">LAMO00422_LOCUS7340</name>
</gene>
<keyword evidence="2 3" id="KW-0694">RNA-binding</keyword>
<reference evidence="6" key="1">
    <citation type="submission" date="2021-01" db="EMBL/GenBank/DDBJ databases">
        <authorList>
            <person name="Corre E."/>
            <person name="Pelletier E."/>
            <person name="Niang G."/>
            <person name="Scheremetjew M."/>
            <person name="Finn R."/>
            <person name="Kale V."/>
            <person name="Holt S."/>
            <person name="Cochrane G."/>
            <person name="Meng A."/>
            <person name="Brown T."/>
            <person name="Cohen L."/>
        </authorList>
    </citation>
    <scope>NUCLEOTIDE SEQUENCE</scope>
    <source>
        <strain evidence="6">CCMP2058</strain>
    </source>
</reference>
<dbReference type="EMBL" id="HBEM01010480">
    <property type="protein sequence ID" value="CAD8443678.1"/>
    <property type="molecule type" value="Transcribed_RNA"/>
</dbReference>
<dbReference type="InterPro" id="IPR002343">
    <property type="entry name" value="Hud_Sxl_RNA"/>
</dbReference>
<feature type="compositionally biased region" description="Basic and acidic residues" evidence="4">
    <location>
        <begin position="1"/>
        <end position="10"/>
    </location>
</feature>
<protein>
    <recommendedName>
        <fullName evidence="5">RRM domain-containing protein</fullName>
    </recommendedName>
</protein>
<feature type="region of interest" description="Disordered" evidence="4">
    <location>
        <begin position="156"/>
        <end position="175"/>
    </location>
</feature>
<feature type="domain" description="RRM" evidence="5">
    <location>
        <begin position="341"/>
        <end position="420"/>
    </location>
</feature>
<evidence type="ECO:0000256" key="1">
    <source>
        <dbReference type="ARBA" id="ARBA00022737"/>
    </source>
</evidence>
<feature type="region of interest" description="Disordered" evidence="4">
    <location>
        <begin position="1"/>
        <end position="54"/>
    </location>
</feature>
<dbReference type="AlphaFoldDB" id="A0A7S0D4Y7"/>
<dbReference type="InterPro" id="IPR000504">
    <property type="entry name" value="RRM_dom"/>
</dbReference>
<evidence type="ECO:0000256" key="2">
    <source>
        <dbReference type="ARBA" id="ARBA00022884"/>
    </source>
</evidence>
<dbReference type="SUPFAM" id="SSF54928">
    <property type="entry name" value="RNA-binding domain, RBD"/>
    <property type="match status" value="3"/>
</dbReference>
<evidence type="ECO:0000313" key="6">
    <source>
        <dbReference type="EMBL" id="CAD8443678.1"/>
    </source>
</evidence>
<dbReference type="SMART" id="SM00360">
    <property type="entry name" value="RRM"/>
    <property type="match status" value="3"/>
</dbReference>
<evidence type="ECO:0000256" key="3">
    <source>
        <dbReference type="PROSITE-ProRule" id="PRU00176"/>
    </source>
</evidence>
<dbReference type="PANTHER" id="PTHR48027">
    <property type="entry name" value="HETEROGENEOUS NUCLEAR RIBONUCLEOPROTEIN 87F-RELATED"/>
    <property type="match status" value="1"/>
</dbReference>
<dbReference type="Pfam" id="PF00076">
    <property type="entry name" value="RRM_1"/>
    <property type="match status" value="3"/>
</dbReference>
<dbReference type="GO" id="GO:1990904">
    <property type="term" value="C:ribonucleoprotein complex"/>
    <property type="evidence" value="ECO:0007669"/>
    <property type="project" value="InterPro"/>
</dbReference>
<dbReference type="PROSITE" id="PS50102">
    <property type="entry name" value="RRM"/>
    <property type="match status" value="3"/>
</dbReference>
<feature type="domain" description="RRM" evidence="5">
    <location>
        <begin position="253"/>
        <end position="332"/>
    </location>
</feature>
<accession>A0A7S0D4Y7</accession>
<organism evidence="6">
    <name type="scientific">Amorphochlora amoebiformis</name>
    <dbReference type="NCBI Taxonomy" id="1561963"/>
    <lineage>
        <taxon>Eukaryota</taxon>
        <taxon>Sar</taxon>
        <taxon>Rhizaria</taxon>
        <taxon>Cercozoa</taxon>
        <taxon>Chlorarachniophyceae</taxon>
        <taxon>Amorphochlora</taxon>
    </lineage>
</organism>
<dbReference type="InterPro" id="IPR052462">
    <property type="entry name" value="SLIRP/GR-RBP-like"/>
</dbReference>
<evidence type="ECO:0000259" key="5">
    <source>
        <dbReference type="PROSITE" id="PS50102"/>
    </source>
</evidence>